<name>A0A0N4VHA5_ENTVE</name>
<dbReference type="InterPro" id="IPR050213">
    <property type="entry name" value="GST_superfamily"/>
</dbReference>
<keyword evidence="10" id="KW-1185">Reference proteome</keyword>
<dbReference type="PANTHER" id="PTHR11571:SF256">
    <property type="entry name" value="GST C-TERMINAL DOMAIN-CONTAINING PROTEIN-RELATED"/>
    <property type="match status" value="1"/>
</dbReference>
<dbReference type="Pfam" id="PF02798">
    <property type="entry name" value="GST_N"/>
    <property type="match status" value="1"/>
</dbReference>
<dbReference type="EMBL" id="UXUI01010133">
    <property type="protein sequence ID" value="VDD94800.1"/>
    <property type="molecule type" value="Genomic_DNA"/>
</dbReference>
<dbReference type="Proteomes" id="UP000274131">
    <property type="component" value="Unassembled WGS sequence"/>
</dbReference>
<evidence type="ECO:0000259" key="8">
    <source>
        <dbReference type="PROSITE" id="PS50405"/>
    </source>
</evidence>
<evidence type="ECO:0000256" key="4">
    <source>
        <dbReference type="ARBA" id="ARBA00047960"/>
    </source>
</evidence>
<gene>
    <name evidence="9" type="ORF">EVEC_LOCUS9551</name>
</gene>
<dbReference type="SUPFAM" id="SSF47616">
    <property type="entry name" value="GST C-terminal domain-like"/>
    <property type="match status" value="1"/>
</dbReference>
<dbReference type="GO" id="GO:0006749">
    <property type="term" value="P:glutathione metabolic process"/>
    <property type="evidence" value="ECO:0007669"/>
    <property type="project" value="TreeGrafter"/>
</dbReference>
<dbReference type="InterPro" id="IPR036249">
    <property type="entry name" value="Thioredoxin-like_sf"/>
</dbReference>
<dbReference type="PROSITE" id="PS50405">
    <property type="entry name" value="GST_CTER"/>
    <property type="match status" value="1"/>
</dbReference>
<evidence type="ECO:0000256" key="2">
    <source>
        <dbReference type="ARBA" id="ARBA00022679"/>
    </source>
</evidence>
<dbReference type="STRING" id="51028.A0A0N4VHA5"/>
<dbReference type="InterPro" id="IPR036282">
    <property type="entry name" value="Glutathione-S-Trfase_C_sf"/>
</dbReference>
<dbReference type="SFLD" id="SFLDS00019">
    <property type="entry name" value="Glutathione_Transferase_(cytos"/>
    <property type="match status" value="1"/>
</dbReference>
<protein>
    <recommendedName>
        <fullName evidence="5">Glutathione S-transferase 1</fullName>
        <ecNumber evidence="1">2.5.1.18</ecNumber>
    </recommendedName>
    <alternativeName>
        <fullName evidence="6">GST class-sigma</fullName>
    </alternativeName>
</protein>
<evidence type="ECO:0000256" key="1">
    <source>
        <dbReference type="ARBA" id="ARBA00012452"/>
    </source>
</evidence>
<sequence length="206" mass="23751">MPHYKLVYFNIRALGEGIRLLFAYSGTQFEDVRISREEWPNLKPTMPFKQIPILDVDGIIIPQSAAICRYLGKQFGLVPECPIEAALVDAVFDAHKDFYTASAPYLKIVYGYIEGDKDKQLKECAIPARDKYFPGLVQFLKNADSGYLVGKKITWADIYIADHLTTIEECFPNMFDGYPKVKEFCERILEIPQLKKWIQERPKVPY</sequence>
<evidence type="ECO:0000313" key="9">
    <source>
        <dbReference type="EMBL" id="VDD94800.1"/>
    </source>
</evidence>
<dbReference type="SFLD" id="SFLDG00363">
    <property type="entry name" value="AMPS_(cytGST):_Alpha-__Mu-__Pi"/>
    <property type="match status" value="1"/>
</dbReference>
<dbReference type="PROSITE" id="PS50404">
    <property type="entry name" value="GST_NTER"/>
    <property type="match status" value="1"/>
</dbReference>
<evidence type="ECO:0000256" key="3">
    <source>
        <dbReference type="ARBA" id="ARBA00038317"/>
    </source>
</evidence>
<dbReference type="GO" id="GO:0005737">
    <property type="term" value="C:cytoplasm"/>
    <property type="evidence" value="ECO:0007669"/>
    <property type="project" value="UniProtKB-ARBA"/>
</dbReference>
<reference evidence="11" key="1">
    <citation type="submission" date="2017-02" db="UniProtKB">
        <authorList>
            <consortium name="WormBaseParasite"/>
        </authorList>
    </citation>
    <scope>IDENTIFICATION</scope>
</reference>
<dbReference type="SUPFAM" id="SSF52833">
    <property type="entry name" value="Thioredoxin-like"/>
    <property type="match status" value="1"/>
</dbReference>
<organism evidence="11">
    <name type="scientific">Enterobius vermicularis</name>
    <name type="common">Human pinworm</name>
    <dbReference type="NCBI Taxonomy" id="51028"/>
    <lineage>
        <taxon>Eukaryota</taxon>
        <taxon>Metazoa</taxon>
        <taxon>Ecdysozoa</taxon>
        <taxon>Nematoda</taxon>
        <taxon>Chromadorea</taxon>
        <taxon>Rhabditida</taxon>
        <taxon>Spirurina</taxon>
        <taxon>Oxyuridomorpha</taxon>
        <taxon>Oxyuroidea</taxon>
        <taxon>Oxyuridae</taxon>
        <taxon>Enterobius</taxon>
    </lineage>
</organism>
<evidence type="ECO:0000259" key="7">
    <source>
        <dbReference type="PROSITE" id="PS50404"/>
    </source>
</evidence>
<dbReference type="GO" id="GO:0004602">
    <property type="term" value="F:glutathione peroxidase activity"/>
    <property type="evidence" value="ECO:0007669"/>
    <property type="project" value="UniProtKB-ARBA"/>
</dbReference>
<dbReference type="InterPro" id="IPR010987">
    <property type="entry name" value="Glutathione-S-Trfase_C-like"/>
</dbReference>
<comment type="similarity">
    <text evidence="3">Belongs to the GST superfamily. Sigma family.</text>
</comment>
<dbReference type="FunFam" id="1.20.1050.10:FF:000031">
    <property type="entry name" value="Glutathione S-Transferase"/>
    <property type="match status" value="1"/>
</dbReference>
<proteinExistence type="inferred from homology"/>
<dbReference type="PANTHER" id="PTHR11571">
    <property type="entry name" value="GLUTATHIONE S-TRANSFERASE"/>
    <property type="match status" value="1"/>
</dbReference>
<comment type="catalytic activity">
    <reaction evidence="4">
        <text>RX + glutathione = an S-substituted glutathione + a halide anion + H(+)</text>
        <dbReference type="Rhea" id="RHEA:16437"/>
        <dbReference type="ChEBI" id="CHEBI:15378"/>
        <dbReference type="ChEBI" id="CHEBI:16042"/>
        <dbReference type="ChEBI" id="CHEBI:17792"/>
        <dbReference type="ChEBI" id="CHEBI:57925"/>
        <dbReference type="ChEBI" id="CHEBI:90779"/>
        <dbReference type="EC" id="2.5.1.18"/>
    </reaction>
</comment>
<dbReference type="FunFam" id="3.40.30.10:FF:000035">
    <property type="entry name" value="hematopoietic prostaglandin D synthase"/>
    <property type="match status" value="1"/>
</dbReference>
<dbReference type="InterPro" id="IPR004046">
    <property type="entry name" value="GST_C"/>
</dbReference>
<keyword evidence="2" id="KW-0808">Transferase</keyword>
<evidence type="ECO:0000256" key="5">
    <source>
        <dbReference type="ARBA" id="ARBA00072946"/>
    </source>
</evidence>
<feature type="domain" description="GST N-terminal" evidence="7">
    <location>
        <begin position="2"/>
        <end position="79"/>
    </location>
</feature>
<dbReference type="SFLD" id="SFLDG01205">
    <property type="entry name" value="AMPS.1"/>
    <property type="match status" value="1"/>
</dbReference>
<dbReference type="AlphaFoldDB" id="A0A0N4VHA5"/>
<dbReference type="CDD" id="cd03039">
    <property type="entry name" value="GST_N_Sigma_like"/>
    <property type="match status" value="1"/>
</dbReference>
<accession>A0A0N4VHA5</accession>
<dbReference type="Gene3D" id="3.40.30.10">
    <property type="entry name" value="Glutaredoxin"/>
    <property type="match status" value="1"/>
</dbReference>
<reference evidence="9 10" key="2">
    <citation type="submission" date="2018-10" db="EMBL/GenBank/DDBJ databases">
        <authorList>
            <consortium name="Pathogen Informatics"/>
        </authorList>
    </citation>
    <scope>NUCLEOTIDE SEQUENCE [LARGE SCALE GENOMIC DNA]</scope>
</reference>
<dbReference type="Gene3D" id="1.20.1050.10">
    <property type="match status" value="1"/>
</dbReference>
<evidence type="ECO:0000313" key="10">
    <source>
        <dbReference type="Proteomes" id="UP000274131"/>
    </source>
</evidence>
<dbReference type="InterPro" id="IPR040079">
    <property type="entry name" value="Glutathione_S-Trfase"/>
</dbReference>
<evidence type="ECO:0000313" key="11">
    <source>
        <dbReference type="WBParaSite" id="EVEC_0001020601-mRNA-1"/>
    </source>
</evidence>
<dbReference type="GO" id="GO:0004364">
    <property type="term" value="F:glutathione transferase activity"/>
    <property type="evidence" value="ECO:0007669"/>
    <property type="project" value="UniProtKB-EC"/>
</dbReference>
<dbReference type="WBParaSite" id="EVEC_0001020601-mRNA-1">
    <property type="protein sequence ID" value="EVEC_0001020601-mRNA-1"/>
    <property type="gene ID" value="EVEC_0001020601"/>
</dbReference>
<evidence type="ECO:0000256" key="6">
    <source>
        <dbReference type="ARBA" id="ARBA00078118"/>
    </source>
</evidence>
<dbReference type="CDD" id="cd03192">
    <property type="entry name" value="GST_C_Sigma_like"/>
    <property type="match status" value="1"/>
</dbReference>
<feature type="domain" description="GST C-terminal" evidence="8">
    <location>
        <begin position="81"/>
        <end position="206"/>
    </location>
</feature>
<dbReference type="OrthoDB" id="414243at2759"/>
<dbReference type="EC" id="2.5.1.18" evidence="1"/>
<dbReference type="InterPro" id="IPR004045">
    <property type="entry name" value="Glutathione_S-Trfase_N"/>
</dbReference>
<dbReference type="Pfam" id="PF14497">
    <property type="entry name" value="GST_C_3"/>
    <property type="match status" value="1"/>
</dbReference>